<evidence type="ECO:0000256" key="2">
    <source>
        <dbReference type="SAM" id="Phobius"/>
    </source>
</evidence>
<dbReference type="Proteomes" id="UP001303046">
    <property type="component" value="Unassembled WGS sequence"/>
</dbReference>
<dbReference type="EMBL" id="JAVFWL010000002">
    <property type="protein sequence ID" value="KAK6733569.1"/>
    <property type="molecule type" value="Genomic_DNA"/>
</dbReference>
<evidence type="ECO:0000256" key="1">
    <source>
        <dbReference type="SAM" id="MobiDB-lite"/>
    </source>
</evidence>
<feature type="transmembrane region" description="Helical" evidence="2">
    <location>
        <begin position="20"/>
        <end position="44"/>
    </location>
</feature>
<proteinExistence type="predicted"/>
<reference evidence="3 4" key="1">
    <citation type="submission" date="2023-08" db="EMBL/GenBank/DDBJ databases">
        <title>A Necator americanus chromosomal reference genome.</title>
        <authorList>
            <person name="Ilik V."/>
            <person name="Petrzelkova K.J."/>
            <person name="Pardy F."/>
            <person name="Fuh T."/>
            <person name="Niatou-Singa F.S."/>
            <person name="Gouil Q."/>
            <person name="Baker L."/>
            <person name="Ritchie M.E."/>
            <person name="Jex A.R."/>
            <person name="Gazzola D."/>
            <person name="Li H."/>
            <person name="Toshio Fujiwara R."/>
            <person name="Zhan B."/>
            <person name="Aroian R.V."/>
            <person name="Pafco B."/>
            <person name="Schwarz E.M."/>
        </authorList>
    </citation>
    <scope>NUCLEOTIDE SEQUENCE [LARGE SCALE GENOMIC DNA]</scope>
    <source>
        <strain evidence="3 4">Aroian</strain>
        <tissue evidence="3">Whole animal</tissue>
    </source>
</reference>
<organism evidence="3 4">
    <name type="scientific">Necator americanus</name>
    <name type="common">Human hookworm</name>
    <dbReference type="NCBI Taxonomy" id="51031"/>
    <lineage>
        <taxon>Eukaryota</taxon>
        <taxon>Metazoa</taxon>
        <taxon>Ecdysozoa</taxon>
        <taxon>Nematoda</taxon>
        <taxon>Chromadorea</taxon>
        <taxon>Rhabditida</taxon>
        <taxon>Rhabditina</taxon>
        <taxon>Rhabditomorpha</taxon>
        <taxon>Strongyloidea</taxon>
        <taxon>Ancylostomatidae</taxon>
        <taxon>Bunostominae</taxon>
        <taxon>Necator</taxon>
    </lineage>
</organism>
<keyword evidence="2" id="KW-1133">Transmembrane helix</keyword>
<accession>A0ABR1C4W4</accession>
<comment type="caution">
    <text evidence="3">The sequence shown here is derived from an EMBL/GenBank/DDBJ whole genome shotgun (WGS) entry which is preliminary data.</text>
</comment>
<evidence type="ECO:0000313" key="3">
    <source>
        <dbReference type="EMBL" id="KAK6733569.1"/>
    </source>
</evidence>
<sequence length="125" mass="13693">MPDVSPLLETFTNHWKLAVAATIFTLMLAALTYMVGPIALIYVARCLLHILKTLLVTAWSCLQRNQPERAGQQPIIQRSADTMQPQASKNQLAYRSSGCHCCRVGSDPLELPACGLPAEENTRAA</sequence>
<protein>
    <submittedName>
        <fullName evidence="3">Uncharacterized protein</fullName>
    </submittedName>
</protein>
<keyword evidence="2" id="KW-0812">Transmembrane</keyword>
<feature type="compositionally biased region" description="Polar residues" evidence="1">
    <location>
        <begin position="74"/>
        <end position="89"/>
    </location>
</feature>
<feature type="region of interest" description="Disordered" evidence="1">
    <location>
        <begin position="68"/>
        <end position="89"/>
    </location>
</feature>
<keyword evidence="4" id="KW-1185">Reference proteome</keyword>
<gene>
    <name evidence="3" type="primary">Necator_chrII.g5156</name>
    <name evidence="3" type="ORF">RB195_017364</name>
</gene>
<evidence type="ECO:0000313" key="4">
    <source>
        <dbReference type="Proteomes" id="UP001303046"/>
    </source>
</evidence>
<name>A0ABR1C4W4_NECAM</name>
<keyword evidence="2" id="KW-0472">Membrane</keyword>